<dbReference type="AlphaFoldDB" id="A0A0R1RQE4"/>
<dbReference type="OrthoDB" id="2289050at2"/>
<evidence type="ECO:0000313" key="3">
    <source>
        <dbReference type="Proteomes" id="UP000051697"/>
    </source>
</evidence>
<organism evidence="2 3">
    <name type="scientific">Paucilactobacillus oligofermentans DSM 15707 = LMG 22743</name>
    <dbReference type="NCBI Taxonomy" id="1423778"/>
    <lineage>
        <taxon>Bacteria</taxon>
        <taxon>Bacillati</taxon>
        <taxon>Bacillota</taxon>
        <taxon>Bacilli</taxon>
        <taxon>Lactobacillales</taxon>
        <taxon>Lactobacillaceae</taxon>
        <taxon>Paucilactobacillus</taxon>
    </lineage>
</organism>
<dbReference type="InterPro" id="IPR016040">
    <property type="entry name" value="NAD(P)-bd_dom"/>
</dbReference>
<dbReference type="Gene3D" id="3.40.50.720">
    <property type="entry name" value="NAD(P)-binding Rossmann-like Domain"/>
    <property type="match status" value="1"/>
</dbReference>
<protein>
    <recommendedName>
        <fullName evidence="1">NAD(P)-binding domain-containing protein</fullName>
    </recommendedName>
</protein>
<evidence type="ECO:0000313" key="2">
    <source>
        <dbReference type="EMBL" id="KRL55464.1"/>
    </source>
</evidence>
<reference evidence="2 3" key="1">
    <citation type="journal article" date="2015" name="Genome Announc.">
        <title>Expanding the biotechnology potential of lactobacilli through comparative genomics of 213 strains and associated genera.</title>
        <authorList>
            <person name="Sun Z."/>
            <person name="Harris H.M."/>
            <person name="McCann A."/>
            <person name="Guo C."/>
            <person name="Argimon S."/>
            <person name="Zhang W."/>
            <person name="Yang X."/>
            <person name="Jeffery I.B."/>
            <person name="Cooney J.C."/>
            <person name="Kagawa T.F."/>
            <person name="Liu W."/>
            <person name="Song Y."/>
            <person name="Salvetti E."/>
            <person name="Wrobel A."/>
            <person name="Rasinkangas P."/>
            <person name="Parkhill J."/>
            <person name="Rea M.C."/>
            <person name="O'Sullivan O."/>
            <person name="Ritari J."/>
            <person name="Douillard F.P."/>
            <person name="Paul Ross R."/>
            <person name="Yang R."/>
            <person name="Briner A.E."/>
            <person name="Felis G.E."/>
            <person name="de Vos W.M."/>
            <person name="Barrangou R."/>
            <person name="Klaenhammer T.R."/>
            <person name="Caufield P.W."/>
            <person name="Cui Y."/>
            <person name="Zhang H."/>
            <person name="O'Toole P.W."/>
        </authorList>
    </citation>
    <scope>NUCLEOTIDE SEQUENCE [LARGE SCALE GENOMIC DNA]</scope>
    <source>
        <strain evidence="2 3">DSM 15707</strain>
    </source>
</reference>
<dbReference type="Pfam" id="PF13460">
    <property type="entry name" value="NAD_binding_10"/>
    <property type="match status" value="1"/>
</dbReference>
<name>A0A0R1RQE4_9LACO</name>
<proteinExistence type="predicted"/>
<dbReference type="Proteomes" id="UP000051697">
    <property type="component" value="Unassembled WGS sequence"/>
</dbReference>
<keyword evidence="3" id="KW-1185">Reference proteome</keyword>
<gene>
    <name evidence="2" type="ORF">FC70_GL001061</name>
</gene>
<feature type="domain" description="NAD(P)-binding" evidence="1">
    <location>
        <begin position="28"/>
        <end position="158"/>
    </location>
</feature>
<dbReference type="RefSeq" id="WP_112278643.1">
    <property type="nucleotide sequence ID" value="NZ_AZFE01000031.1"/>
</dbReference>
<comment type="caution">
    <text evidence="2">The sequence shown here is derived from an EMBL/GenBank/DDBJ whole genome shotgun (WGS) entry which is preliminary data.</text>
</comment>
<dbReference type="STRING" id="1423778.FC70_GL001061"/>
<dbReference type="PATRIC" id="fig|1423778.4.peg.1095"/>
<dbReference type="EMBL" id="AZFE01000031">
    <property type="protein sequence ID" value="KRL55464.1"/>
    <property type="molecule type" value="Genomic_DNA"/>
</dbReference>
<accession>A0A0R1RQE4</accession>
<evidence type="ECO:0000259" key="1">
    <source>
        <dbReference type="Pfam" id="PF13460"/>
    </source>
</evidence>
<dbReference type="KEGG" id="lol:LACOL_0242"/>
<sequence length="173" mass="19557">MNHVLVVNQMNNDLAAMTVDKFEDYDLDNVFSKLKNDDILLWLSNSSNVESQVFKLIDVIDDQNLKLKKMVMLVIAGVNGEIMIDQQEKLWGPDFENLILDSQYAIKMIDELEMPYIIVRIPIVVNEETAVEISNEGSQFKGNQIGLHQLADVVVEACLTDHYLNQSIGVSEG</sequence>